<keyword evidence="1" id="KW-0805">Transcription regulation</keyword>
<dbReference type="GO" id="GO:0009074">
    <property type="term" value="P:aromatic amino acid family catabolic process"/>
    <property type="evidence" value="ECO:0007669"/>
    <property type="project" value="TreeGrafter"/>
</dbReference>
<accession>A0A1F5L9G9</accession>
<evidence type="ECO:0000256" key="3">
    <source>
        <dbReference type="ARBA" id="ARBA00023242"/>
    </source>
</evidence>
<dbReference type="PANTHER" id="PTHR31644">
    <property type="entry name" value="TRANSCRIPTIONAL ACTIVATOR ARO80-RELATED"/>
    <property type="match status" value="1"/>
</dbReference>
<dbReference type="GO" id="GO:0000981">
    <property type="term" value="F:DNA-binding transcription factor activity, RNA polymerase II-specific"/>
    <property type="evidence" value="ECO:0007669"/>
    <property type="project" value="InterPro"/>
</dbReference>
<keyword evidence="6" id="KW-1185">Reference proteome</keyword>
<sequence>MDQQAPPESALATPGDSRSITFLPVNESNSPITQRMKRGSQSCDYCRDRKKRCEQISKKRKLRQVSGKQVATGTPESEIQPRSASASLFDYPGSFPNPRNKVPEERESLQHVPNTKEQILSTDLLDARDALDLIAVAGSRERMGEEKLQLDERQTLNSQTQRPEPRPAIAPSKTELDSFFLVRKGIIRACEVYEYLGFYFTHLWQVFPVVPQWYATPERYSLLVQHETVLAISLVALASRYHTLAGLNGAARSERVHWRTWPWVQRLFQSAMWGSAGMRSYGAIAALLLTIEWHPRAINSQEDFVGDYGEPELFESQGQEDTCPPNITAISRRSEGYSIPERLNLVATAHRSNKMSWILLSTGISLAEEIGCFADPSDFPHAKRRPQDSVDCLDWAHTLCTFLRITDESLSLRLRLEPQLRGLRLLEIADCISPALAADEFWDSTVELAIQMGKARDLLRSWRKSQHGTGPAIPLAAWDSFRRSLDRWKRQRQLNRRDVSLRDACLDIEYYYVRLCGLSPAAHMFVSAAESNVTDSMRSLSQFANDAAVASIDLLDSVTYNLASSSFFKYAPVKTWLYIVCAALYLLKVTLNAEEQLDGSDPRILRILSVVAAIKKNAPDDIHMAQRYATLLDILVSAATRSGPNATRGVAHDEANQPSHIASYLGNTYLDSNVFNSTAGDSIYDPNFWDSLPDMVGLDNMPNLFMPAFTSL</sequence>
<dbReference type="InterPro" id="IPR052780">
    <property type="entry name" value="AAA_Catabolism_Regulators"/>
</dbReference>
<dbReference type="GO" id="GO:0045944">
    <property type="term" value="P:positive regulation of transcription by RNA polymerase II"/>
    <property type="evidence" value="ECO:0007669"/>
    <property type="project" value="TreeGrafter"/>
</dbReference>
<dbReference type="GO" id="GO:0008270">
    <property type="term" value="F:zinc ion binding"/>
    <property type="evidence" value="ECO:0007669"/>
    <property type="project" value="InterPro"/>
</dbReference>
<dbReference type="EMBL" id="LXJU01000020">
    <property type="protein sequence ID" value="OGE49696.1"/>
    <property type="molecule type" value="Genomic_DNA"/>
</dbReference>
<organism evidence="5 6">
    <name type="scientific">Penicillium arizonense</name>
    <dbReference type="NCBI Taxonomy" id="1835702"/>
    <lineage>
        <taxon>Eukaryota</taxon>
        <taxon>Fungi</taxon>
        <taxon>Dikarya</taxon>
        <taxon>Ascomycota</taxon>
        <taxon>Pezizomycotina</taxon>
        <taxon>Eurotiomycetes</taxon>
        <taxon>Eurotiomycetidae</taxon>
        <taxon>Eurotiales</taxon>
        <taxon>Aspergillaceae</taxon>
        <taxon>Penicillium</taxon>
    </lineage>
</organism>
<dbReference type="AlphaFoldDB" id="A0A1F5L9G9"/>
<dbReference type="PANTHER" id="PTHR31644:SF2">
    <property type="entry name" value="TRANSCRIPTIONAL ACTIVATOR ARO80-RELATED"/>
    <property type="match status" value="1"/>
</dbReference>
<evidence type="ECO:0000256" key="4">
    <source>
        <dbReference type="SAM" id="MobiDB-lite"/>
    </source>
</evidence>
<feature type="region of interest" description="Disordered" evidence="4">
    <location>
        <begin position="64"/>
        <end position="92"/>
    </location>
</feature>
<evidence type="ECO:0008006" key="7">
    <source>
        <dbReference type="Google" id="ProtNLM"/>
    </source>
</evidence>
<evidence type="ECO:0000256" key="1">
    <source>
        <dbReference type="ARBA" id="ARBA00023015"/>
    </source>
</evidence>
<name>A0A1F5L9G9_PENAI</name>
<dbReference type="OrthoDB" id="2262349at2759"/>
<reference evidence="5 6" key="1">
    <citation type="journal article" date="2016" name="Sci. Rep.">
        <title>Penicillium arizonense, a new, genome sequenced fungal species, reveals a high chemical diversity in secreted metabolites.</title>
        <authorList>
            <person name="Grijseels S."/>
            <person name="Nielsen J.C."/>
            <person name="Randelovic M."/>
            <person name="Nielsen J."/>
            <person name="Nielsen K.F."/>
            <person name="Workman M."/>
            <person name="Frisvad J.C."/>
        </authorList>
    </citation>
    <scope>NUCLEOTIDE SEQUENCE [LARGE SCALE GENOMIC DNA]</scope>
    <source>
        <strain evidence="5 6">CBS 141311</strain>
    </source>
</reference>
<gene>
    <name evidence="5" type="ORF">PENARI_c020G10303</name>
</gene>
<dbReference type="CDD" id="cd00067">
    <property type="entry name" value="GAL4"/>
    <property type="match status" value="1"/>
</dbReference>
<evidence type="ECO:0000256" key="2">
    <source>
        <dbReference type="ARBA" id="ARBA00023163"/>
    </source>
</evidence>
<feature type="region of interest" description="Disordered" evidence="4">
    <location>
        <begin position="1"/>
        <end position="40"/>
    </location>
</feature>
<dbReference type="InterPro" id="IPR001138">
    <property type="entry name" value="Zn2Cys6_DnaBD"/>
</dbReference>
<dbReference type="GeneID" id="34579825"/>
<feature type="compositionally biased region" description="Basic and acidic residues" evidence="4">
    <location>
        <begin position="144"/>
        <end position="154"/>
    </location>
</feature>
<evidence type="ECO:0000313" key="6">
    <source>
        <dbReference type="Proteomes" id="UP000177622"/>
    </source>
</evidence>
<keyword evidence="3" id="KW-0539">Nucleus</keyword>
<feature type="compositionally biased region" description="Polar residues" evidence="4">
    <location>
        <begin position="16"/>
        <end position="40"/>
    </location>
</feature>
<dbReference type="Proteomes" id="UP000177622">
    <property type="component" value="Unassembled WGS sequence"/>
</dbReference>
<dbReference type="CDD" id="cd12148">
    <property type="entry name" value="fungal_TF_MHR"/>
    <property type="match status" value="1"/>
</dbReference>
<feature type="region of interest" description="Disordered" evidence="4">
    <location>
        <begin position="144"/>
        <end position="170"/>
    </location>
</feature>
<proteinExistence type="predicted"/>
<feature type="compositionally biased region" description="Polar residues" evidence="4">
    <location>
        <begin position="66"/>
        <end position="86"/>
    </location>
</feature>
<comment type="caution">
    <text evidence="5">The sequence shown here is derived from an EMBL/GenBank/DDBJ whole genome shotgun (WGS) entry which is preliminary data.</text>
</comment>
<dbReference type="RefSeq" id="XP_022485147.1">
    <property type="nucleotide sequence ID" value="XM_022635091.1"/>
</dbReference>
<protein>
    <recommendedName>
        <fullName evidence="7">Transcription factor domain-containing protein</fullName>
    </recommendedName>
</protein>
<evidence type="ECO:0000313" key="5">
    <source>
        <dbReference type="EMBL" id="OGE49696.1"/>
    </source>
</evidence>
<keyword evidence="2" id="KW-0804">Transcription</keyword>
<dbReference type="STRING" id="1835702.A0A1F5L9G9"/>
<dbReference type="GO" id="GO:0005634">
    <property type="term" value="C:nucleus"/>
    <property type="evidence" value="ECO:0007669"/>
    <property type="project" value="TreeGrafter"/>
</dbReference>